<accession>A0ABT4FZK6</accession>
<dbReference type="Gene3D" id="3.90.1150.10">
    <property type="entry name" value="Aspartate Aminotransferase, domain 1"/>
    <property type="match status" value="1"/>
</dbReference>
<dbReference type="PANTHER" id="PTHR45688:SF3">
    <property type="entry name" value="ALANINE--GLYOXYLATE AMINOTRANSFERASE 2, MITOCHONDRIAL"/>
    <property type="match status" value="1"/>
</dbReference>
<evidence type="ECO:0000256" key="8">
    <source>
        <dbReference type="ARBA" id="ARBA00022946"/>
    </source>
</evidence>
<dbReference type="InterPro" id="IPR015424">
    <property type="entry name" value="PyrdxlP-dep_Trfase"/>
</dbReference>
<sequence>MTSIGNERKEVNPASGAEGSAAFIGPEGVLAKRRAYFYPCTQHFYRQPPQIVRGSMQYLYDHEGRRYTDFFAGVSVVACGHCNPRIAEASVKQLQTLQHTTTIYLTQPMADLAERLANGILPGRLSRTFFCNSGSEANEGALLLARLHTKRRDFLALEYGLHGRTWLTMGVTGLPMWRADDHLDEGGVTFIPRPYEAGLDAETAMRRSLEALKQALEAAPERYAAMIVEPIQGNGGMIVPPEGYFREVKALLEAYGVLLIADEIQTGFGRTGSMFALDYDGVAPDIISMAKALGNGVPIGAFATTDEIAASFNRPSASTFGGNPVSSATALAVLDYIEEERLVERASRLGERLKQGLEDLQRKHGAIADVRGRGLMLGAELQGAAGTDSAALTDAVLEAMKERGFIIGKNGIGRNVLAFQPPLVIEAGDIDAMLAALDDVLGGIEA</sequence>
<evidence type="ECO:0000256" key="3">
    <source>
        <dbReference type="ARBA" id="ARBA00011881"/>
    </source>
</evidence>
<evidence type="ECO:0000256" key="2">
    <source>
        <dbReference type="ARBA" id="ARBA00008954"/>
    </source>
</evidence>
<evidence type="ECO:0000256" key="4">
    <source>
        <dbReference type="ARBA" id="ARBA00013049"/>
    </source>
</evidence>
<evidence type="ECO:0000256" key="6">
    <source>
        <dbReference type="ARBA" id="ARBA00022679"/>
    </source>
</evidence>
<comment type="similarity">
    <text evidence="2 9">Belongs to the class-III pyridoxal-phosphate-dependent aminotransferase family.</text>
</comment>
<dbReference type="Proteomes" id="UP001209276">
    <property type="component" value="Unassembled WGS sequence"/>
</dbReference>
<dbReference type="GeneID" id="76997340"/>
<comment type="caution">
    <text evidence="10">The sequence shown here is derived from an EMBL/GenBank/DDBJ whole genome shotgun (WGS) entry which is preliminary data.</text>
</comment>
<evidence type="ECO:0000313" key="10">
    <source>
        <dbReference type="EMBL" id="MCY9608911.1"/>
    </source>
</evidence>
<dbReference type="InterPro" id="IPR015422">
    <property type="entry name" value="PyrdxlP-dep_Trfase_small"/>
</dbReference>
<dbReference type="EMBL" id="JAMDMM010000031">
    <property type="protein sequence ID" value="MCY9608911.1"/>
    <property type="molecule type" value="Genomic_DNA"/>
</dbReference>
<keyword evidence="11" id="KW-1185">Reference proteome</keyword>
<dbReference type="InterPro" id="IPR005814">
    <property type="entry name" value="Aminotrans_3"/>
</dbReference>
<evidence type="ECO:0000256" key="9">
    <source>
        <dbReference type="RuleBase" id="RU003560"/>
    </source>
</evidence>
<keyword evidence="8" id="KW-0809">Transit peptide</keyword>
<evidence type="ECO:0000256" key="7">
    <source>
        <dbReference type="ARBA" id="ARBA00022898"/>
    </source>
</evidence>
<keyword evidence="7 9" id="KW-0663">Pyridoxal phosphate</keyword>
<dbReference type="InterPro" id="IPR049704">
    <property type="entry name" value="Aminotrans_3_PPA_site"/>
</dbReference>
<dbReference type="EC" id="2.6.1.44" evidence="4"/>
<name>A0ABT4FZK6_PANTH</name>
<dbReference type="InterPro" id="IPR015421">
    <property type="entry name" value="PyrdxlP-dep_Trfase_major"/>
</dbReference>
<reference evidence="10 11" key="1">
    <citation type="submission" date="2022-05" db="EMBL/GenBank/DDBJ databases">
        <title>Genome Sequencing of Bee-Associated Microbes.</title>
        <authorList>
            <person name="Dunlap C."/>
        </authorList>
    </citation>
    <scope>NUCLEOTIDE SEQUENCE [LARGE SCALE GENOMIC DNA]</scope>
    <source>
        <strain evidence="10 11">NRRL B-14613</strain>
    </source>
</reference>
<proteinExistence type="inferred from homology"/>
<evidence type="ECO:0000256" key="1">
    <source>
        <dbReference type="ARBA" id="ARBA00001933"/>
    </source>
</evidence>
<dbReference type="CDD" id="cd00610">
    <property type="entry name" value="OAT_like"/>
    <property type="match status" value="1"/>
</dbReference>
<protein>
    <recommendedName>
        <fullName evidence="4">alanine--glyoxylate transaminase</fullName>
        <ecNumber evidence="4">2.6.1.44</ecNumber>
    </recommendedName>
</protein>
<dbReference type="PIRSF" id="PIRSF000521">
    <property type="entry name" value="Transaminase_4ab_Lys_Orn"/>
    <property type="match status" value="1"/>
</dbReference>
<dbReference type="GO" id="GO:0008483">
    <property type="term" value="F:transaminase activity"/>
    <property type="evidence" value="ECO:0007669"/>
    <property type="project" value="UniProtKB-KW"/>
</dbReference>
<dbReference type="PANTHER" id="PTHR45688">
    <property type="match status" value="1"/>
</dbReference>
<dbReference type="PROSITE" id="PS00600">
    <property type="entry name" value="AA_TRANSFER_CLASS_3"/>
    <property type="match status" value="1"/>
</dbReference>
<evidence type="ECO:0000256" key="5">
    <source>
        <dbReference type="ARBA" id="ARBA00022576"/>
    </source>
</evidence>
<keyword evidence="5 10" id="KW-0032">Aminotransferase</keyword>
<dbReference type="Gene3D" id="3.40.640.10">
    <property type="entry name" value="Type I PLP-dependent aspartate aminotransferase-like (Major domain)"/>
    <property type="match status" value="1"/>
</dbReference>
<dbReference type="SUPFAM" id="SSF53383">
    <property type="entry name" value="PLP-dependent transferases"/>
    <property type="match status" value="1"/>
</dbReference>
<evidence type="ECO:0000313" key="11">
    <source>
        <dbReference type="Proteomes" id="UP001209276"/>
    </source>
</evidence>
<keyword evidence="6" id="KW-0808">Transferase</keyword>
<comment type="cofactor">
    <cofactor evidence="1">
        <name>pyridoxal 5'-phosphate</name>
        <dbReference type="ChEBI" id="CHEBI:597326"/>
    </cofactor>
</comment>
<comment type="subunit">
    <text evidence="3">Homotetramer.</text>
</comment>
<dbReference type="RefSeq" id="WP_244194337.1">
    <property type="nucleotide sequence ID" value="NZ_CABMNB010000046.1"/>
</dbReference>
<gene>
    <name evidence="10" type="ORF">M5W83_17350</name>
</gene>
<dbReference type="Pfam" id="PF00202">
    <property type="entry name" value="Aminotran_3"/>
    <property type="match status" value="1"/>
</dbReference>
<organism evidence="10 11">
    <name type="scientific">Paenibacillus thiaminolyticus</name>
    <name type="common">Bacillus thiaminolyticus</name>
    <dbReference type="NCBI Taxonomy" id="49283"/>
    <lineage>
        <taxon>Bacteria</taxon>
        <taxon>Bacillati</taxon>
        <taxon>Bacillota</taxon>
        <taxon>Bacilli</taxon>
        <taxon>Bacillales</taxon>
        <taxon>Paenibacillaceae</taxon>
        <taxon>Paenibacillus</taxon>
    </lineage>
</organism>